<evidence type="ECO:0000313" key="2">
    <source>
        <dbReference type="EMBL" id="MCS7479563.1"/>
    </source>
</evidence>
<dbReference type="Pfam" id="PF19054">
    <property type="entry name" value="DUF5753"/>
    <property type="match status" value="2"/>
</dbReference>
<dbReference type="Proteomes" id="UP001141259">
    <property type="component" value="Unassembled WGS sequence"/>
</dbReference>
<evidence type="ECO:0000313" key="3">
    <source>
        <dbReference type="Proteomes" id="UP001141259"/>
    </source>
</evidence>
<organism evidence="2 3">
    <name type="scientific">Umezawaea endophytica</name>
    <dbReference type="NCBI Taxonomy" id="1654476"/>
    <lineage>
        <taxon>Bacteria</taxon>
        <taxon>Bacillati</taxon>
        <taxon>Actinomycetota</taxon>
        <taxon>Actinomycetes</taxon>
        <taxon>Pseudonocardiales</taxon>
        <taxon>Pseudonocardiaceae</taxon>
        <taxon>Umezawaea</taxon>
    </lineage>
</organism>
<reference evidence="2" key="1">
    <citation type="submission" date="2022-08" db="EMBL/GenBank/DDBJ databases">
        <authorList>
            <person name="Tistechok S."/>
            <person name="Samborskyy M."/>
            <person name="Roman I."/>
        </authorList>
    </citation>
    <scope>NUCLEOTIDE SEQUENCE</scope>
    <source>
        <strain evidence="2">DSM 103496</strain>
    </source>
</reference>
<dbReference type="InterPro" id="IPR043917">
    <property type="entry name" value="DUF5753"/>
</dbReference>
<dbReference type="EMBL" id="JANYMP010000010">
    <property type="protein sequence ID" value="MCS7479563.1"/>
    <property type="molecule type" value="Genomic_DNA"/>
</dbReference>
<comment type="caution">
    <text evidence="2">The sequence shown here is derived from an EMBL/GenBank/DDBJ whole genome shotgun (WGS) entry which is preliminary data.</text>
</comment>
<keyword evidence="3" id="KW-1185">Reference proteome</keyword>
<dbReference type="Pfam" id="PF13560">
    <property type="entry name" value="HTH_31"/>
    <property type="match status" value="1"/>
</dbReference>
<dbReference type="AlphaFoldDB" id="A0A9X3A2X2"/>
<feature type="domain" description="HTH cro/C1-type" evidence="1">
    <location>
        <begin position="21"/>
        <end position="75"/>
    </location>
</feature>
<protein>
    <submittedName>
        <fullName evidence="2">Helix-turn-helix domain-containing protein</fullName>
    </submittedName>
</protein>
<name>A0A9X3A2X2_9PSEU</name>
<dbReference type="Gene3D" id="1.10.260.40">
    <property type="entry name" value="lambda repressor-like DNA-binding domains"/>
    <property type="match status" value="1"/>
</dbReference>
<dbReference type="SMART" id="SM00530">
    <property type="entry name" value="HTH_XRE"/>
    <property type="match status" value="1"/>
</dbReference>
<dbReference type="CDD" id="cd00093">
    <property type="entry name" value="HTH_XRE"/>
    <property type="match status" value="1"/>
</dbReference>
<evidence type="ECO:0000259" key="1">
    <source>
        <dbReference type="PROSITE" id="PS50943"/>
    </source>
</evidence>
<dbReference type="InterPro" id="IPR001387">
    <property type="entry name" value="Cro/C1-type_HTH"/>
</dbReference>
<dbReference type="SUPFAM" id="SSF47413">
    <property type="entry name" value="lambda repressor-like DNA-binding domains"/>
    <property type="match status" value="1"/>
</dbReference>
<dbReference type="RefSeq" id="WP_259625059.1">
    <property type="nucleotide sequence ID" value="NZ_JANYMP010000010.1"/>
</dbReference>
<proteinExistence type="predicted"/>
<dbReference type="PROSITE" id="PS50943">
    <property type="entry name" value="HTH_CROC1"/>
    <property type="match status" value="1"/>
</dbReference>
<gene>
    <name evidence="2" type="ORF">NZH93_22105</name>
</gene>
<dbReference type="InterPro" id="IPR010982">
    <property type="entry name" value="Lambda_DNA-bd_dom_sf"/>
</dbReference>
<sequence length="260" mass="27688">MSEQEPRRESTTRSRRLGSELRDKRMAAGWRSGLLAAALGWSLGKVSKLESGVRGASDTDVAAYLALCRVRGAEFARLVELSRESGKDTWVRPFGDDGRTATAEHDRSTAVTHYACMVVPGPLRTPGYARALGAVAPPRRGRAVFYLEEQVLLRPVGGRAVMHDQLMHLLLAPAEVRVVPTGAGAHAGVPGSFALLDATDGRAVVHLESMVADVFLENPEHVARYRAAVEGVAAVALDVVRSREVIGELADLHGGAPAGA</sequence>
<accession>A0A9X3A2X2</accession>
<dbReference type="GO" id="GO:0003677">
    <property type="term" value="F:DNA binding"/>
    <property type="evidence" value="ECO:0007669"/>
    <property type="project" value="InterPro"/>
</dbReference>